<dbReference type="GeneID" id="89933495"/>
<evidence type="ECO:0000313" key="2">
    <source>
        <dbReference type="EMBL" id="KAK4109147.1"/>
    </source>
</evidence>
<reference evidence="2" key="2">
    <citation type="submission" date="2023-05" db="EMBL/GenBank/DDBJ databases">
        <authorList>
            <consortium name="Lawrence Berkeley National Laboratory"/>
            <person name="Steindorff A."/>
            <person name="Hensen N."/>
            <person name="Bonometti L."/>
            <person name="Westerberg I."/>
            <person name="Brannstrom I.O."/>
            <person name="Guillou S."/>
            <person name="Cros-Aarteil S."/>
            <person name="Calhoun S."/>
            <person name="Haridas S."/>
            <person name="Kuo A."/>
            <person name="Mondo S."/>
            <person name="Pangilinan J."/>
            <person name="Riley R."/>
            <person name="Labutti K."/>
            <person name="Andreopoulos B."/>
            <person name="Lipzen A."/>
            <person name="Chen C."/>
            <person name="Yanf M."/>
            <person name="Daum C."/>
            <person name="Ng V."/>
            <person name="Clum A."/>
            <person name="Ohm R."/>
            <person name="Martin F."/>
            <person name="Silar P."/>
            <person name="Natvig D."/>
            <person name="Lalanne C."/>
            <person name="Gautier V."/>
            <person name="Ament-Velasquez S.L."/>
            <person name="Kruys A."/>
            <person name="Hutchinson M.I."/>
            <person name="Powell A.J."/>
            <person name="Barry K."/>
            <person name="Miller A.N."/>
            <person name="Grigoriev I.V."/>
            <person name="Debuchy R."/>
            <person name="Gladieux P."/>
            <person name="Thoren M.H."/>
            <person name="Johannesson H."/>
        </authorList>
    </citation>
    <scope>NUCLEOTIDE SEQUENCE</scope>
    <source>
        <strain evidence="2">CBS 508.74</strain>
    </source>
</reference>
<dbReference type="EMBL" id="MU853358">
    <property type="protein sequence ID" value="KAK4109147.1"/>
    <property type="molecule type" value="Genomic_DNA"/>
</dbReference>
<proteinExistence type="predicted"/>
<reference evidence="2" key="1">
    <citation type="journal article" date="2023" name="Mol. Phylogenet. Evol.">
        <title>Genome-scale phylogeny and comparative genomics of the fungal order Sordariales.</title>
        <authorList>
            <person name="Hensen N."/>
            <person name="Bonometti L."/>
            <person name="Westerberg I."/>
            <person name="Brannstrom I.O."/>
            <person name="Guillou S."/>
            <person name="Cros-Aarteil S."/>
            <person name="Calhoun S."/>
            <person name="Haridas S."/>
            <person name="Kuo A."/>
            <person name="Mondo S."/>
            <person name="Pangilinan J."/>
            <person name="Riley R."/>
            <person name="LaButti K."/>
            <person name="Andreopoulos B."/>
            <person name="Lipzen A."/>
            <person name="Chen C."/>
            <person name="Yan M."/>
            <person name="Daum C."/>
            <person name="Ng V."/>
            <person name="Clum A."/>
            <person name="Steindorff A."/>
            <person name="Ohm R.A."/>
            <person name="Martin F."/>
            <person name="Silar P."/>
            <person name="Natvig D.O."/>
            <person name="Lalanne C."/>
            <person name="Gautier V."/>
            <person name="Ament-Velasquez S.L."/>
            <person name="Kruys A."/>
            <person name="Hutchinson M.I."/>
            <person name="Powell A.J."/>
            <person name="Barry K."/>
            <person name="Miller A.N."/>
            <person name="Grigoriev I.V."/>
            <person name="Debuchy R."/>
            <person name="Gladieux P."/>
            <person name="Hiltunen Thoren M."/>
            <person name="Johannesson H."/>
        </authorList>
    </citation>
    <scope>NUCLEOTIDE SEQUENCE</scope>
    <source>
        <strain evidence="2">CBS 508.74</strain>
    </source>
</reference>
<organism evidence="2 3">
    <name type="scientific">Canariomyces notabilis</name>
    <dbReference type="NCBI Taxonomy" id="2074819"/>
    <lineage>
        <taxon>Eukaryota</taxon>
        <taxon>Fungi</taxon>
        <taxon>Dikarya</taxon>
        <taxon>Ascomycota</taxon>
        <taxon>Pezizomycotina</taxon>
        <taxon>Sordariomycetes</taxon>
        <taxon>Sordariomycetidae</taxon>
        <taxon>Sordariales</taxon>
        <taxon>Chaetomiaceae</taxon>
        <taxon>Canariomyces</taxon>
    </lineage>
</organism>
<accession>A0AAN6QLY1</accession>
<comment type="caution">
    <text evidence="2">The sequence shown here is derived from an EMBL/GenBank/DDBJ whole genome shotgun (WGS) entry which is preliminary data.</text>
</comment>
<dbReference type="Proteomes" id="UP001302812">
    <property type="component" value="Unassembled WGS sequence"/>
</dbReference>
<feature type="region of interest" description="Disordered" evidence="1">
    <location>
        <begin position="1"/>
        <end position="73"/>
    </location>
</feature>
<evidence type="ECO:0000313" key="3">
    <source>
        <dbReference type="Proteomes" id="UP001302812"/>
    </source>
</evidence>
<protein>
    <submittedName>
        <fullName evidence="2">Uncharacterized protein</fullName>
    </submittedName>
</protein>
<name>A0AAN6QLY1_9PEZI</name>
<gene>
    <name evidence="2" type="ORF">N656DRAFT_359278</name>
</gene>
<sequence length="73" mass="8131">MFSGPKTKDWTFSGTIPPCLSRPRQHVKAGHRTSTRHQLPRSFSANPSFPGSARGNGRRSRLHPGFCPGRLNF</sequence>
<keyword evidence="3" id="KW-1185">Reference proteome</keyword>
<dbReference type="AlphaFoldDB" id="A0AAN6QLY1"/>
<feature type="compositionally biased region" description="Basic residues" evidence="1">
    <location>
        <begin position="23"/>
        <end position="39"/>
    </location>
</feature>
<evidence type="ECO:0000256" key="1">
    <source>
        <dbReference type="SAM" id="MobiDB-lite"/>
    </source>
</evidence>
<dbReference type="RefSeq" id="XP_064666717.1">
    <property type="nucleotide sequence ID" value="XM_064809371.1"/>
</dbReference>